<dbReference type="InterPro" id="IPR000868">
    <property type="entry name" value="Isochorismatase-like_dom"/>
</dbReference>
<evidence type="ECO:0000313" key="4">
    <source>
        <dbReference type="Proteomes" id="UP000193804"/>
    </source>
</evidence>
<dbReference type="SUPFAM" id="SSF52499">
    <property type="entry name" value="Isochorismatase-like hydrolases"/>
    <property type="match status" value="1"/>
</dbReference>
<feature type="domain" description="Isochorismatase-like" evidence="2">
    <location>
        <begin position="36"/>
        <end position="183"/>
    </location>
</feature>
<dbReference type="OrthoDB" id="9789777at2"/>
<dbReference type="EMBL" id="FXAW01000007">
    <property type="protein sequence ID" value="SMG47022.1"/>
    <property type="molecule type" value="Genomic_DNA"/>
</dbReference>
<dbReference type="Proteomes" id="UP000193804">
    <property type="component" value="Unassembled WGS sequence"/>
</dbReference>
<dbReference type="STRING" id="1028.SAMN05661096_03342"/>
<dbReference type="Pfam" id="PF00857">
    <property type="entry name" value="Isochorismatase"/>
    <property type="match status" value="1"/>
</dbReference>
<proteinExistence type="predicted"/>
<sequence>MKKSILLTLFILTFITSNIMSQNQYTERLKKEEVTLVMVDFLEGFVPGIRTIDRNMFYANAEALAKVGSIFKLPTIMLGDEGGFRGNFFPKVKENLPNATYIERHTVSAWDEPKFREELERMGNKKIVLGGISIDICTTQLTLDLLNNGYQVYVVVDASGSDTNLNEMAAMLRLTQAGAVMLNWGALASELMKDWATPEGPQVGELYQKYSYWGSSELNK</sequence>
<organism evidence="3 4">
    <name type="scientific">Marivirga sericea</name>
    <dbReference type="NCBI Taxonomy" id="1028"/>
    <lineage>
        <taxon>Bacteria</taxon>
        <taxon>Pseudomonadati</taxon>
        <taxon>Bacteroidota</taxon>
        <taxon>Cytophagia</taxon>
        <taxon>Cytophagales</taxon>
        <taxon>Marivirgaceae</taxon>
        <taxon>Marivirga</taxon>
    </lineage>
</organism>
<dbReference type="Gene3D" id="3.40.50.850">
    <property type="entry name" value="Isochorismatase-like"/>
    <property type="match status" value="1"/>
</dbReference>
<feature type="chain" id="PRO_5013253878" evidence="1">
    <location>
        <begin position="22"/>
        <end position="220"/>
    </location>
</feature>
<dbReference type="InterPro" id="IPR053152">
    <property type="entry name" value="Hydrolase_YcaC-like"/>
</dbReference>
<protein>
    <submittedName>
        <fullName evidence="3">Nicotinamidase-related amidase</fullName>
    </submittedName>
</protein>
<evidence type="ECO:0000313" key="3">
    <source>
        <dbReference type="EMBL" id="SMG47022.1"/>
    </source>
</evidence>
<dbReference type="InterPro" id="IPR036380">
    <property type="entry name" value="Isochorismatase-like_sf"/>
</dbReference>
<dbReference type="PANTHER" id="PTHR43559:SF3">
    <property type="entry name" value="HYDROLASE YCAC-RELATED"/>
    <property type="match status" value="1"/>
</dbReference>
<evidence type="ECO:0000256" key="1">
    <source>
        <dbReference type="SAM" id="SignalP"/>
    </source>
</evidence>
<keyword evidence="1" id="KW-0732">Signal</keyword>
<evidence type="ECO:0000259" key="2">
    <source>
        <dbReference type="Pfam" id="PF00857"/>
    </source>
</evidence>
<accession>A0A1X7L158</accession>
<dbReference type="PANTHER" id="PTHR43559">
    <property type="entry name" value="HYDROLASE YCAC-RELATED"/>
    <property type="match status" value="1"/>
</dbReference>
<keyword evidence="4" id="KW-1185">Reference proteome</keyword>
<reference evidence="4" key="1">
    <citation type="submission" date="2017-04" db="EMBL/GenBank/DDBJ databases">
        <authorList>
            <person name="Varghese N."/>
            <person name="Submissions S."/>
        </authorList>
    </citation>
    <scope>NUCLEOTIDE SEQUENCE [LARGE SCALE GENOMIC DNA]</scope>
    <source>
        <strain evidence="4">DSM 4125</strain>
    </source>
</reference>
<gene>
    <name evidence="3" type="ORF">SAMN05661096_03342</name>
</gene>
<name>A0A1X7L158_9BACT</name>
<feature type="signal peptide" evidence="1">
    <location>
        <begin position="1"/>
        <end position="21"/>
    </location>
</feature>
<dbReference type="AlphaFoldDB" id="A0A1X7L158"/>